<dbReference type="Pfam" id="PF11754">
    <property type="entry name" value="Velvet"/>
    <property type="match status" value="2"/>
</dbReference>
<evidence type="ECO:0000256" key="2">
    <source>
        <dbReference type="ARBA" id="ARBA00004496"/>
    </source>
</evidence>
<evidence type="ECO:0000259" key="10">
    <source>
        <dbReference type="PROSITE" id="PS51821"/>
    </source>
</evidence>
<feature type="compositionally biased region" description="Low complexity" evidence="9">
    <location>
        <begin position="947"/>
        <end position="963"/>
    </location>
</feature>
<feature type="compositionally biased region" description="Low complexity" evidence="9">
    <location>
        <begin position="323"/>
        <end position="347"/>
    </location>
</feature>
<dbReference type="PANTHER" id="PTHR33572:SF14">
    <property type="entry name" value="DEVELOPMENTAL AND SECONDARY METABOLISM REGULATOR VEA"/>
    <property type="match status" value="1"/>
</dbReference>
<feature type="region of interest" description="Disordered" evidence="9">
    <location>
        <begin position="322"/>
        <end position="347"/>
    </location>
</feature>
<evidence type="ECO:0000313" key="12">
    <source>
        <dbReference type="Proteomes" id="UP001287286"/>
    </source>
</evidence>
<protein>
    <recommendedName>
        <fullName evidence="10">Velvet domain-containing protein</fullName>
    </recommendedName>
</protein>
<feature type="region of interest" description="Disordered" evidence="9">
    <location>
        <begin position="534"/>
        <end position="585"/>
    </location>
</feature>
<keyword evidence="7" id="KW-0539">Nucleus</keyword>
<keyword evidence="4" id="KW-0749">Sporulation</keyword>
<dbReference type="EMBL" id="JAWRVI010000032">
    <property type="protein sequence ID" value="KAK4087460.1"/>
    <property type="molecule type" value="Genomic_DNA"/>
</dbReference>
<keyword evidence="3" id="KW-0963">Cytoplasm</keyword>
<evidence type="ECO:0000256" key="3">
    <source>
        <dbReference type="ARBA" id="ARBA00022490"/>
    </source>
</evidence>
<evidence type="ECO:0000256" key="9">
    <source>
        <dbReference type="SAM" id="MobiDB-lite"/>
    </source>
</evidence>
<dbReference type="PROSITE" id="PS51821">
    <property type="entry name" value="VELVET"/>
    <property type="match status" value="1"/>
</dbReference>
<evidence type="ECO:0000256" key="6">
    <source>
        <dbReference type="ARBA" id="ARBA00023163"/>
    </source>
</evidence>
<dbReference type="Gene3D" id="2.60.40.3960">
    <property type="entry name" value="Velvet domain"/>
    <property type="match status" value="1"/>
</dbReference>
<evidence type="ECO:0000256" key="1">
    <source>
        <dbReference type="ARBA" id="ARBA00004123"/>
    </source>
</evidence>
<keyword evidence="12" id="KW-1185">Reference proteome</keyword>
<comment type="similarity">
    <text evidence="8">Belongs to the velvet family. VeA subfamily.</text>
</comment>
<dbReference type="InterPro" id="IPR021740">
    <property type="entry name" value="Velvet"/>
</dbReference>
<gene>
    <name evidence="11" type="ORF">Purlil1_8308</name>
</gene>
<feature type="compositionally biased region" description="Polar residues" evidence="9">
    <location>
        <begin position="575"/>
        <end position="585"/>
    </location>
</feature>
<feature type="compositionally biased region" description="Pro residues" evidence="9">
    <location>
        <begin position="913"/>
        <end position="936"/>
    </location>
</feature>
<organism evidence="11 12">
    <name type="scientific">Purpureocillium lilacinum</name>
    <name type="common">Paecilomyces lilacinus</name>
    <dbReference type="NCBI Taxonomy" id="33203"/>
    <lineage>
        <taxon>Eukaryota</taxon>
        <taxon>Fungi</taxon>
        <taxon>Dikarya</taxon>
        <taxon>Ascomycota</taxon>
        <taxon>Pezizomycotina</taxon>
        <taxon>Sordariomycetes</taxon>
        <taxon>Hypocreomycetidae</taxon>
        <taxon>Hypocreales</taxon>
        <taxon>Ophiocordycipitaceae</taxon>
        <taxon>Purpureocillium</taxon>
    </lineage>
</organism>
<feature type="region of interest" description="Disordered" evidence="9">
    <location>
        <begin position="176"/>
        <end position="198"/>
    </location>
</feature>
<evidence type="ECO:0000256" key="5">
    <source>
        <dbReference type="ARBA" id="ARBA00023015"/>
    </source>
</evidence>
<feature type="region of interest" description="Disordered" evidence="9">
    <location>
        <begin position="812"/>
        <end position="996"/>
    </location>
</feature>
<proteinExistence type="inferred from homology"/>
<comment type="caution">
    <text evidence="11">The sequence shown here is derived from an EMBL/GenBank/DDBJ whole genome shotgun (WGS) entry which is preliminary data.</text>
</comment>
<feature type="compositionally biased region" description="Basic and acidic residues" evidence="9">
    <location>
        <begin position="987"/>
        <end position="996"/>
    </location>
</feature>
<comment type="subcellular location">
    <subcellularLocation>
        <location evidence="2">Cytoplasm</location>
    </subcellularLocation>
    <subcellularLocation>
        <location evidence="1">Nucleus</location>
    </subcellularLocation>
</comment>
<feature type="domain" description="Velvet" evidence="10">
    <location>
        <begin position="595"/>
        <end position="811"/>
    </location>
</feature>
<evidence type="ECO:0000313" key="11">
    <source>
        <dbReference type="EMBL" id="KAK4087460.1"/>
    </source>
</evidence>
<accession>A0ABR0BTX0</accession>
<evidence type="ECO:0000256" key="7">
    <source>
        <dbReference type="ARBA" id="ARBA00023242"/>
    </source>
</evidence>
<evidence type="ECO:0000256" key="8">
    <source>
        <dbReference type="ARBA" id="ARBA00038005"/>
    </source>
</evidence>
<reference evidence="11 12" key="1">
    <citation type="journal article" date="2024" name="Microbiol. Resour. Announc.">
        <title>Genome annotations for the ascomycete fungi Trichoderma harzianum, Trichoderma aggressivum, and Purpureocillium lilacinum.</title>
        <authorList>
            <person name="Beijen E.P.W."/>
            <person name="Ohm R.A."/>
        </authorList>
    </citation>
    <scope>NUCLEOTIDE SEQUENCE [LARGE SCALE GENOMIC DNA]</scope>
    <source>
        <strain evidence="11 12">CBS 150709</strain>
    </source>
</reference>
<keyword evidence="5" id="KW-0805">Transcription regulation</keyword>
<evidence type="ECO:0000256" key="4">
    <source>
        <dbReference type="ARBA" id="ARBA00022969"/>
    </source>
</evidence>
<sequence length="1602" mass="175007">MLASLPSSRPSDPAVGAWRAWRLLTIVLGVTTSLCRLALASPSAASRELRPAKLLCHWTDWQRARAIITFPALVLWPQFFWTLSSYVSSCSISPSPGARDAALVHPAIDLSPRATGWHLEASRFSLPDGFRKEEPTMAQPRVPQLGEHRARPYGSLERASCRGRCRRHSRYRRYSAVHEVPTTTQRRDPSDPNRWNSNPPLPLAHWHMLTPALALDGASSWLGPPPVPAPAARRGSVIGAASAQLHALHPLPRLSGPSAVTGPCPPSPAQSQVVQLARRGPTSVPSRRPSAPVIAPMASAAAARAPPLPRAWLACPREPPHATLPVHPSHTLTHTHTPPSSQQLGLGPSRSAALAAALGAVHLLPRALGMVRGGAAAVPSLIILGGWPACVVSGQFHPTRAIKQAARLQKRYLLYGAVLHQTERAIQPRVHHCSAERHGTSGHVPPHPGQSAPSTGGEGPVQYLLYLQHVHHCTLPSLAPAPAAGPFGCRLSVSVPSITSTLCLFLPHPWCTAILVGLAGEPYPDELFPVAPGPLDWRPAPSKSPLPQPDEKTPSQTRSSISASRPRNKMATPASIPTNPSRDSVQRIQRITRENRSLWYQLTVLQQPERARACGSGMKGTPNEWTCPRVAAKSGVLTSSTANSDRRPVDPPPVVELRIIEGPTVEEGKEITFDYNANFFLYASLEQARTMAHGRVQTPAASNPPILTGVPASGMAYLDRPSEAGYFIFPDLSVRHEGYFRLSFSLFETTKEEKDFDLKPADSDMPPGVDWRMEIKTQPFNVFSAKKFPGLMESTQLSKTVADQGCRVRIRRDVRMRKRDSKSGGYDRRDEEYSRRRTVTPAPDDPHGIRARSLSNSSEHRVPYGADAVRRPSMADPYSLPPPPPGYEQAQPPSRGGHLSFGDASASQYAAPRPYPHPTAMPAPPMSPSGPYPPSSQSPYNYHHGRTSSSAAMSSTCPSPAMSIKQEPYDRSSGSYVPPSPSVYNTADRHARRDSHMSYTAATPILPAPAPRAPTPASSRPHPAPLKIAALMSPLPPIEAQTEPMALPPVLPTGSKRKHDYVFQQSAQPLHHGQRQVDPHLGGHRRITHDQDVEQGMYSRADGKRHGGRWLQVGICPEFMVAEQLPLCGSAAALREGGSKISPWVLGLIYGWRLARILFDSTGLGSRDDERCGDAAEKLVGPGVFALRGGGVDRQQADGLRRVDSMDGVFRLSIAGPRAGFRIRFARHSRRSNVFLFHRHNISFNSTVRIYIYSFRLYARGPGLRRRNGGEVLGHGRRERATPPDTTIWQMALYEYARLTDEEEELAQTEARTPDWLASWTPLIEVTRHDGTWREVKVMGFLRGRGGASGPGPCRLEPGAGSGHSIEFDEYVLEVASKRPRFVWAWVQVYLMAEEAMRWAGGRAGGRAGGGGQRAGLLAPVQDRPGTHTHRHTPPSFARCFCDRKRSSKKRFRLLRVKRTGVVGKRYTQRGGFAFLGEPGCPANGRHSVRQRPHVKQRLTRRIALHRIASSGDDAFRDSLRLAWLERVAHVTTCTAPAPAIATIANGITTTTYFIVTISPHPRHHHSVRLCNGGDEDEGGHTTGASHYIRAHARTHAGTATA</sequence>
<keyword evidence="6" id="KW-0804">Transcription</keyword>
<feature type="compositionally biased region" description="Polar residues" evidence="9">
    <location>
        <begin position="554"/>
        <end position="565"/>
    </location>
</feature>
<dbReference type="InterPro" id="IPR037525">
    <property type="entry name" value="Velvet_dom"/>
</dbReference>
<dbReference type="InterPro" id="IPR038491">
    <property type="entry name" value="Velvet_dom_sf"/>
</dbReference>
<name>A0ABR0BTX0_PURLI</name>
<feature type="region of interest" description="Disordered" evidence="9">
    <location>
        <begin position="433"/>
        <end position="456"/>
    </location>
</feature>
<feature type="compositionally biased region" description="Basic and acidic residues" evidence="9">
    <location>
        <begin position="821"/>
        <end position="835"/>
    </location>
</feature>
<dbReference type="PANTHER" id="PTHR33572">
    <property type="entry name" value="SPORE DEVELOPMENT REGULATOR VOSA"/>
    <property type="match status" value="1"/>
</dbReference>
<dbReference type="Proteomes" id="UP001287286">
    <property type="component" value="Unassembled WGS sequence"/>
</dbReference>